<reference evidence="2 3" key="1">
    <citation type="journal article" date="2018" name="Sci. Data">
        <title>The draft genome sequence of cork oak.</title>
        <authorList>
            <person name="Ramos A.M."/>
            <person name="Usie A."/>
            <person name="Barbosa P."/>
            <person name="Barros P.M."/>
            <person name="Capote T."/>
            <person name="Chaves I."/>
            <person name="Simoes F."/>
            <person name="Abreu I."/>
            <person name="Carrasquinho I."/>
            <person name="Faro C."/>
            <person name="Guimaraes J.B."/>
            <person name="Mendonca D."/>
            <person name="Nobrega F."/>
            <person name="Rodrigues L."/>
            <person name="Saibo N.J.M."/>
            <person name="Varela M.C."/>
            <person name="Egas C."/>
            <person name="Matos J."/>
            <person name="Miguel C.M."/>
            <person name="Oliveira M.M."/>
            <person name="Ricardo C.P."/>
            <person name="Goncalves S."/>
        </authorList>
    </citation>
    <scope>NUCLEOTIDE SEQUENCE [LARGE SCALE GENOMIC DNA]</scope>
    <source>
        <strain evidence="3">cv. HL8</strain>
    </source>
</reference>
<feature type="transmembrane region" description="Helical" evidence="1">
    <location>
        <begin position="57"/>
        <end position="75"/>
    </location>
</feature>
<feature type="transmembrane region" description="Helical" evidence="1">
    <location>
        <begin position="87"/>
        <end position="111"/>
    </location>
</feature>
<gene>
    <name evidence="2" type="ORF">CFP56_037434</name>
</gene>
<keyword evidence="1" id="KW-0812">Transmembrane</keyword>
<keyword evidence="1" id="KW-1133">Transmembrane helix</keyword>
<comment type="caution">
    <text evidence="2">The sequence shown here is derived from an EMBL/GenBank/DDBJ whole genome shotgun (WGS) entry which is preliminary data.</text>
</comment>
<sequence length="210" mass="23668">MRERKRENNVMNSYTNLGMESCICILQGCDLMLYMHENQWVDLRLAKKLVNGQPQNFIHKLTLLAGNTIIVAISLDFDTSHVHELLFNSAGGIFLIELIVVALPVCIDISIHSTGTDRVRASCSLPLVNYDCGTLSKGEIASMDGLQYDKVDVKLNCKVLWNYEMNQSHNHKILRLLLLKHQFLKSPIFKLAITNPSVSNACKGHRLMSV</sequence>
<keyword evidence="1" id="KW-0472">Membrane</keyword>
<evidence type="ECO:0000313" key="3">
    <source>
        <dbReference type="Proteomes" id="UP000237347"/>
    </source>
</evidence>
<evidence type="ECO:0000256" key="1">
    <source>
        <dbReference type="SAM" id="Phobius"/>
    </source>
</evidence>
<accession>A0AAW0LP66</accession>
<dbReference type="AlphaFoldDB" id="A0AAW0LP66"/>
<protein>
    <submittedName>
        <fullName evidence="2">Uncharacterized protein</fullName>
    </submittedName>
</protein>
<keyword evidence="3" id="KW-1185">Reference proteome</keyword>
<evidence type="ECO:0000313" key="2">
    <source>
        <dbReference type="EMBL" id="KAK7852961.1"/>
    </source>
</evidence>
<proteinExistence type="predicted"/>
<dbReference type="EMBL" id="PKMF04000070">
    <property type="protein sequence ID" value="KAK7852961.1"/>
    <property type="molecule type" value="Genomic_DNA"/>
</dbReference>
<name>A0AAW0LP66_QUESU</name>
<dbReference type="Proteomes" id="UP000237347">
    <property type="component" value="Unassembled WGS sequence"/>
</dbReference>
<organism evidence="2 3">
    <name type="scientific">Quercus suber</name>
    <name type="common">Cork oak</name>
    <dbReference type="NCBI Taxonomy" id="58331"/>
    <lineage>
        <taxon>Eukaryota</taxon>
        <taxon>Viridiplantae</taxon>
        <taxon>Streptophyta</taxon>
        <taxon>Embryophyta</taxon>
        <taxon>Tracheophyta</taxon>
        <taxon>Spermatophyta</taxon>
        <taxon>Magnoliopsida</taxon>
        <taxon>eudicotyledons</taxon>
        <taxon>Gunneridae</taxon>
        <taxon>Pentapetalae</taxon>
        <taxon>rosids</taxon>
        <taxon>fabids</taxon>
        <taxon>Fagales</taxon>
        <taxon>Fagaceae</taxon>
        <taxon>Quercus</taxon>
    </lineage>
</organism>